<comment type="catalytic activity">
    <reaction evidence="7 8">
        <text>IMP + L-aspartate + GTP = N(6)-(1,2-dicarboxyethyl)-AMP + GDP + phosphate + 2 H(+)</text>
        <dbReference type="Rhea" id="RHEA:15753"/>
        <dbReference type="ChEBI" id="CHEBI:15378"/>
        <dbReference type="ChEBI" id="CHEBI:29991"/>
        <dbReference type="ChEBI" id="CHEBI:37565"/>
        <dbReference type="ChEBI" id="CHEBI:43474"/>
        <dbReference type="ChEBI" id="CHEBI:57567"/>
        <dbReference type="ChEBI" id="CHEBI:58053"/>
        <dbReference type="ChEBI" id="CHEBI:58189"/>
        <dbReference type="EC" id="6.3.4.4"/>
    </reaction>
</comment>
<dbReference type="Pfam" id="PF00709">
    <property type="entry name" value="Adenylsucc_synt"/>
    <property type="match status" value="1"/>
</dbReference>
<feature type="binding site" description="in other chain" evidence="7">
    <location>
        <begin position="13"/>
        <end position="16"/>
    </location>
    <ligand>
        <name>IMP</name>
        <dbReference type="ChEBI" id="CHEBI:58053"/>
        <note>ligand shared between dimeric partners</note>
    </ligand>
</feature>
<comment type="subunit">
    <text evidence="7">Homodimer.</text>
</comment>
<feature type="binding site" evidence="7">
    <location>
        <begin position="364"/>
        <end position="366"/>
    </location>
    <ligand>
        <name>GTP</name>
        <dbReference type="ChEBI" id="CHEBI:37565"/>
    </ligand>
</feature>
<feature type="active site" description="Proton donor" evidence="7">
    <location>
        <position position="41"/>
    </location>
</feature>
<keyword evidence="5 7" id="KW-0460">Magnesium</keyword>
<feature type="binding site" description="in other chain" evidence="7">
    <location>
        <position position="210"/>
    </location>
    <ligand>
        <name>IMP</name>
        <dbReference type="ChEBI" id="CHEBI:58053"/>
        <note>ligand shared between dimeric partners</note>
    </ligand>
</feature>
<accession>A0ABS9XXI9</accession>
<keyword evidence="10" id="KW-1185">Reference proteome</keyword>
<dbReference type="InterPro" id="IPR042111">
    <property type="entry name" value="Adenylosuccinate_synth_dom3"/>
</dbReference>
<dbReference type="PROSITE" id="PS01266">
    <property type="entry name" value="ADENYLOSUCCIN_SYN_1"/>
    <property type="match status" value="1"/>
</dbReference>
<protein>
    <recommendedName>
        <fullName evidence="7 8">Adenylosuccinate synthetase</fullName>
        <shortName evidence="7">AMPSase</shortName>
        <shortName evidence="7">AdSS</shortName>
        <ecNumber evidence="7 8">6.3.4.4</ecNumber>
    </recommendedName>
    <alternativeName>
        <fullName evidence="7">IMP--aspartate ligase</fullName>
    </alternativeName>
</protein>
<keyword evidence="1 7" id="KW-0436">Ligase</keyword>
<evidence type="ECO:0000256" key="4">
    <source>
        <dbReference type="ARBA" id="ARBA00022755"/>
    </source>
</evidence>
<dbReference type="PANTHER" id="PTHR11846">
    <property type="entry name" value="ADENYLOSUCCINATE SYNTHETASE"/>
    <property type="match status" value="1"/>
</dbReference>
<comment type="caution">
    <text evidence="9">The sequence shown here is derived from an EMBL/GenBank/DDBJ whole genome shotgun (WGS) entry which is preliminary data.</text>
</comment>
<keyword evidence="7" id="KW-0963">Cytoplasm</keyword>
<dbReference type="SMART" id="SM00788">
    <property type="entry name" value="Adenylsucc_synt"/>
    <property type="match status" value="1"/>
</dbReference>
<evidence type="ECO:0000256" key="2">
    <source>
        <dbReference type="ARBA" id="ARBA00022723"/>
    </source>
</evidence>
<feature type="binding site" evidence="7">
    <location>
        <position position="13"/>
    </location>
    <ligand>
        <name>Mg(2+)</name>
        <dbReference type="ChEBI" id="CHEBI:18420"/>
    </ligand>
</feature>
<dbReference type="HAMAP" id="MF_00011">
    <property type="entry name" value="Adenylosucc_synth"/>
    <property type="match status" value="1"/>
</dbReference>
<feature type="binding site" evidence="7">
    <location>
        <begin position="12"/>
        <end position="18"/>
    </location>
    <ligand>
        <name>GTP</name>
        <dbReference type="ChEBI" id="CHEBI:37565"/>
    </ligand>
</feature>
<dbReference type="InterPro" id="IPR027417">
    <property type="entry name" value="P-loop_NTPase"/>
</dbReference>
<evidence type="ECO:0000256" key="8">
    <source>
        <dbReference type="RuleBase" id="RU000520"/>
    </source>
</evidence>
<comment type="caution">
    <text evidence="7">Lacks conserved residue(s) required for the propagation of feature annotation.</text>
</comment>
<keyword evidence="4 7" id="KW-0658">Purine biosynthesis</keyword>
<reference evidence="9" key="1">
    <citation type="submission" date="2022-03" db="EMBL/GenBank/DDBJ databases">
        <title>Streptomyces 7R015 and 7R016 isolated from Barleria lupulina in Thailand.</title>
        <authorList>
            <person name="Kanchanasin P."/>
            <person name="Phongsopitanun W."/>
            <person name="Tanasupawat S."/>
        </authorList>
    </citation>
    <scope>NUCLEOTIDE SEQUENCE</scope>
    <source>
        <strain evidence="9">7R015</strain>
    </source>
</reference>
<dbReference type="RefSeq" id="WP_242759114.1">
    <property type="nucleotide sequence ID" value="NZ_JALDAY010000001.1"/>
</dbReference>
<dbReference type="Gene3D" id="3.90.170.10">
    <property type="entry name" value="Adenylosuccinate Synthetase, subunit A, domain 3"/>
    <property type="match status" value="1"/>
</dbReference>
<organism evidence="9 10">
    <name type="scientific">Streptomyces cylindrosporus</name>
    <dbReference type="NCBI Taxonomy" id="2927583"/>
    <lineage>
        <taxon>Bacteria</taxon>
        <taxon>Bacillati</taxon>
        <taxon>Actinomycetota</taxon>
        <taxon>Actinomycetes</taxon>
        <taxon>Kitasatosporales</taxon>
        <taxon>Streptomycetaceae</taxon>
        <taxon>Streptomyces</taxon>
    </lineage>
</organism>
<evidence type="ECO:0000256" key="6">
    <source>
        <dbReference type="ARBA" id="ARBA00023134"/>
    </source>
</evidence>
<dbReference type="EMBL" id="JALDAY010000001">
    <property type="protein sequence ID" value="MCI3269660.1"/>
    <property type="molecule type" value="Genomic_DNA"/>
</dbReference>
<feature type="binding site" evidence="7">
    <location>
        <begin position="302"/>
        <end position="304"/>
    </location>
    <ligand>
        <name>GTP</name>
        <dbReference type="ChEBI" id="CHEBI:37565"/>
    </ligand>
</feature>
<feature type="binding site" description="in other chain" evidence="7">
    <location>
        <begin position="38"/>
        <end position="41"/>
    </location>
    <ligand>
        <name>IMP</name>
        <dbReference type="ChEBI" id="CHEBI:58053"/>
        <note>ligand shared between dimeric partners</note>
    </ligand>
</feature>
<proteinExistence type="inferred from homology"/>
<dbReference type="InterPro" id="IPR018220">
    <property type="entry name" value="Adenylosuccin_syn_GTP-bd"/>
</dbReference>
<comment type="subcellular location">
    <subcellularLocation>
        <location evidence="7">Cytoplasm</location>
    </subcellularLocation>
</comment>
<feature type="active site" description="Proton acceptor" evidence="7">
    <location>
        <position position="13"/>
    </location>
</feature>
<dbReference type="PANTHER" id="PTHR11846:SF0">
    <property type="entry name" value="ADENYLOSUCCINATE SYNTHETASE"/>
    <property type="match status" value="1"/>
</dbReference>
<evidence type="ECO:0000313" key="9">
    <source>
        <dbReference type="EMBL" id="MCI3269660.1"/>
    </source>
</evidence>
<keyword evidence="6 7" id="KW-0342">GTP-binding</keyword>
<name>A0ABS9XXI9_9ACTN</name>
<comment type="pathway">
    <text evidence="7 8">Purine metabolism; AMP biosynthesis via de novo pathway; AMP from IMP: step 1/2.</text>
</comment>
<gene>
    <name evidence="7" type="primary">purA</name>
    <name evidence="9" type="ORF">MQP27_00830</name>
</gene>
<feature type="binding site" description="in other chain" evidence="7">
    <location>
        <position position="195"/>
    </location>
    <ligand>
        <name>IMP</name>
        <dbReference type="ChEBI" id="CHEBI:58053"/>
        <note>ligand shared between dimeric partners</note>
    </ligand>
</feature>
<dbReference type="InterPro" id="IPR001114">
    <property type="entry name" value="Adenylosuccinate_synthetase"/>
</dbReference>
<feature type="binding site" evidence="7">
    <location>
        <begin position="40"/>
        <end position="42"/>
    </location>
    <ligand>
        <name>GTP</name>
        <dbReference type="ChEBI" id="CHEBI:37565"/>
    </ligand>
</feature>
<dbReference type="Proteomes" id="UP001165269">
    <property type="component" value="Unassembled WGS sequence"/>
</dbReference>
<dbReference type="InterPro" id="IPR042109">
    <property type="entry name" value="Adenylosuccinate_synth_dom1"/>
</dbReference>
<evidence type="ECO:0000256" key="1">
    <source>
        <dbReference type="ARBA" id="ARBA00022598"/>
    </source>
</evidence>
<feature type="binding site" evidence="7">
    <location>
        <position position="136"/>
    </location>
    <ligand>
        <name>IMP</name>
        <dbReference type="ChEBI" id="CHEBI:58053"/>
        <note>ligand shared between dimeric partners</note>
    </ligand>
</feature>
<evidence type="ECO:0000313" key="10">
    <source>
        <dbReference type="Proteomes" id="UP001165269"/>
    </source>
</evidence>
<feature type="binding site" evidence="7">
    <location>
        <position position="276"/>
    </location>
    <ligand>
        <name>GTP</name>
        <dbReference type="ChEBI" id="CHEBI:37565"/>
    </ligand>
</feature>
<dbReference type="Gene3D" id="3.40.440.10">
    <property type="entry name" value="Adenylosuccinate Synthetase, subunit A, domain 1"/>
    <property type="match status" value="2"/>
</dbReference>
<feature type="binding site" description="in other chain" evidence="7">
    <location>
        <position position="122"/>
    </location>
    <ligand>
        <name>IMP</name>
        <dbReference type="ChEBI" id="CHEBI:58053"/>
        <note>ligand shared between dimeric partners</note>
    </ligand>
</feature>
<feature type="binding site" evidence="7">
    <location>
        <position position="40"/>
    </location>
    <ligand>
        <name>Mg(2+)</name>
        <dbReference type="ChEBI" id="CHEBI:18420"/>
    </ligand>
</feature>
<dbReference type="SUPFAM" id="SSF52540">
    <property type="entry name" value="P-loop containing nucleoside triphosphate hydrolases"/>
    <property type="match status" value="1"/>
</dbReference>
<comment type="similarity">
    <text evidence="7 8">Belongs to the adenylosuccinate synthetase family.</text>
</comment>
<dbReference type="EC" id="6.3.4.4" evidence="7 8"/>
<evidence type="ECO:0000256" key="7">
    <source>
        <dbReference type="HAMAP-Rule" id="MF_00011"/>
    </source>
</evidence>
<comment type="function">
    <text evidence="7">Plays an important role in the de novo pathway of purine nucleotide biosynthesis. Catalyzes the first committed step in the biosynthesis of AMP from IMP.</text>
</comment>
<sequence>MPIDVVLGAQWGDEGKGKLSAILSSKAAFCARFQGGPNAGHSLLVNGKKIEFRMLPAGGITSEFSLIGNGVVVHARTLLDELAARVALGLTIDSVYLSKAAHVITQEHIDADRATSARLGTTGKGVGPALVAKTGRTGTRVGDLVFPDKLRKLPEEDRAFCQELVEAMGANITNTGVILRRALAAGAYAVAEGGQGTFLDLDHGDYPYVTSSNTTVGAVLTGLGIGHRSIGRVFLLATAYLTKLGNGPFLTEVFGPQLRTLQEKGDELDTSRGELRRCGWMDIHQLCTAAEINDATHLVVGKLDVLTGLGDIEVHDTSRGTRNIFRTWQEEIRDVRLIADLPIEARLLLSKIEKGVGISLFGVSTGPAMGQFAVQGV</sequence>
<dbReference type="InterPro" id="IPR042110">
    <property type="entry name" value="Adenylosuccinate_synth_dom2"/>
</dbReference>
<keyword evidence="2 7" id="KW-0479">Metal-binding</keyword>
<comment type="cofactor">
    <cofactor evidence="7">
        <name>Mg(2+)</name>
        <dbReference type="ChEBI" id="CHEBI:18420"/>
    </cofactor>
    <text evidence="7">Binds 1 Mg(2+) ion per subunit.</text>
</comment>
<evidence type="ECO:0000256" key="5">
    <source>
        <dbReference type="ARBA" id="ARBA00022842"/>
    </source>
</evidence>
<evidence type="ECO:0000256" key="3">
    <source>
        <dbReference type="ARBA" id="ARBA00022741"/>
    </source>
</evidence>
<keyword evidence="3 7" id="KW-0547">Nucleotide-binding</keyword>
<dbReference type="Gene3D" id="1.10.300.10">
    <property type="entry name" value="Adenylosuccinate Synthetase, subunit A, domain 2"/>
    <property type="match status" value="2"/>
</dbReference>